<proteinExistence type="predicted"/>
<dbReference type="Pfam" id="PF07059">
    <property type="entry name" value="EDR2_C"/>
    <property type="match status" value="1"/>
</dbReference>
<sequence>MGGCYSVLNQRSQSQKYPRKSKKFRRKKTSAPKKPSGFVHVEAATCRKSEGSNLTFHHTQFQWHHSQLDDNDILCQEDGWYDSLSILESDSDDEYHSVHGDSFPAISCANGVQKLQYDSTARFADAMHKLEEFCVEQYLKRDGGKAENFFMNDLKEDDGFTIAGGQGYDFPQGKVDDARYRTQGLRKRKLDTHLSFKSLKGWHDVEDGLHENNALEAAPSRLQHLAPTLSFNDKIQHLQVQSVSPSCQRRKAAVIRLSYTRTSYETEETTEYCASKKFLFHPRVGLTVPCSPGEKPTPGCWSYLEPSSFNLRGESYFRDKKKFPAPNYAPYSPIGVDLFLCPHKVHHIAQYLELPYVKPHDDLPSLLIVNIQVPTYPVAMFLGDSDGEGMSLVLYFKISECFDKEVSPHFKRSIKKFIDDEIEKVKGFTSESSVFFRERLKIMAGLVNPEELHLSSAEKKLITAYKEKPVLSRPQHEFYKGPNYFEIDLDIHRFSYISRKGLEAFRERLKYGIIDLGLTIQAQKQEELPEQVLCCMRLCKIDFVNHGQIPTLVTDG</sequence>
<comment type="caution">
    <text evidence="3">The sequence shown here is derived from an EMBL/GenBank/DDBJ whole genome shotgun (WGS) entry which is preliminary data.</text>
</comment>
<evidence type="ECO:0000313" key="4">
    <source>
        <dbReference type="Proteomes" id="UP001418222"/>
    </source>
</evidence>
<dbReference type="InterPro" id="IPR009769">
    <property type="entry name" value="EDR2_C"/>
</dbReference>
<name>A0AAP0B0V2_9ASPA</name>
<gene>
    <name evidence="3" type="ORF">KSP39_PZI019793</name>
</gene>
<evidence type="ECO:0000313" key="3">
    <source>
        <dbReference type="EMBL" id="KAK8923414.1"/>
    </source>
</evidence>
<feature type="region of interest" description="Disordered" evidence="1">
    <location>
        <begin position="1"/>
        <end position="35"/>
    </location>
</feature>
<dbReference type="Proteomes" id="UP001418222">
    <property type="component" value="Unassembled WGS sequence"/>
</dbReference>
<accession>A0AAP0B0V2</accession>
<dbReference type="AlphaFoldDB" id="A0AAP0B0V2"/>
<feature type="domain" description="Protein ENHANCED DISEASE RESISTANCE 2 C-terminal" evidence="2">
    <location>
        <begin position="301"/>
        <end position="542"/>
    </location>
</feature>
<evidence type="ECO:0000259" key="2">
    <source>
        <dbReference type="Pfam" id="PF07059"/>
    </source>
</evidence>
<dbReference type="PANTHER" id="PTHR31558:SF40">
    <property type="entry name" value="EXPRESSED PROTEIN"/>
    <property type="match status" value="1"/>
</dbReference>
<organism evidence="3 4">
    <name type="scientific">Platanthera zijinensis</name>
    <dbReference type="NCBI Taxonomy" id="2320716"/>
    <lineage>
        <taxon>Eukaryota</taxon>
        <taxon>Viridiplantae</taxon>
        <taxon>Streptophyta</taxon>
        <taxon>Embryophyta</taxon>
        <taxon>Tracheophyta</taxon>
        <taxon>Spermatophyta</taxon>
        <taxon>Magnoliopsida</taxon>
        <taxon>Liliopsida</taxon>
        <taxon>Asparagales</taxon>
        <taxon>Orchidaceae</taxon>
        <taxon>Orchidoideae</taxon>
        <taxon>Orchideae</taxon>
        <taxon>Orchidinae</taxon>
        <taxon>Platanthera</taxon>
    </lineage>
</organism>
<reference evidence="3 4" key="1">
    <citation type="journal article" date="2022" name="Nat. Plants">
        <title>Genomes of leafy and leafless Platanthera orchids illuminate the evolution of mycoheterotrophy.</title>
        <authorList>
            <person name="Li M.H."/>
            <person name="Liu K.W."/>
            <person name="Li Z."/>
            <person name="Lu H.C."/>
            <person name="Ye Q.L."/>
            <person name="Zhang D."/>
            <person name="Wang J.Y."/>
            <person name="Li Y.F."/>
            <person name="Zhong Z.M."/>
            <person name="Liu X."/>
            <person name="Yu X."/>
            <person name="Liu D.K."/>
            <person name="Tu X.D."/>
            <person name="Liu B."/>
            <person name="Hao Y."/>
            <person name="Liao X.Y."/>
            <person name="Jiang Y.T."/>
            <person name="Sun W.H."/>
            <person name="Chen J."/>
            <person name="Chen Y.Q."/>
            <person name="Ai Y."/>
            <person name="Zhai J.W."/>
            <person name="Wu S.S."/>
            <person name="Zhou Z."/>
            <person name="Hsiao Y.Y."/>
            <person name="Wu W.L."/>
            <person name="Chen Y.Y."/>
            <person name="Lin Y.F."/>
            <person name="Hsu J.L."/>
            <person name="Li C.Y."/>
            <person name="Wang Z.W."/>
            <person name="Zhao X."/>
            <person name="Zhong W.Y."/>
            <person name="Ma X.K."/>
            <person name="Ma L."/>
            <person name="Huang J."/>
            <person name="Chen G.Z."/>
            <person name="Huang M.Z."/>
            <person name="Huang L."/>
            <person name="Peng D.H."/>
            <person name="Luo Y.B."/>
            <person name="Zou S.Q."/>
            <person name="Chen S.P."/>
            <person name="Lan S."/>
            <person name="Tsai W.C."/>
            <person name="Van de Peer Y."/>
            <person name="Liu Z.J."/>
        </authorList>
    </citation>
    <scope>NUCLEOTIDE SEQUENCE [LARGE SCALE GENOMIC DNA]</scope>
    <source>
        <strain evidence="3">Lor287</strain>
    </source>
</reference>
<dbReference type="EMBL" id="JBBWWQ010000017">
    <property type="protein sequence ID" value="KAK8923414.1"/>
    <property type="molecule type" value="Genomic_DNA"/>
</dbReference>
<evidence type="ECO:0000256" key="1">
    <source>
        <dbReference type="SAM" id="MobiDB-lite"/>
    </source>
</evidence>
<feature type="compositionally biased region" description="Basic residues" evidence="1">
    <location>
        <begin position="17"/>
        <end position="31"/>
    </location>
</feature>
<keyword evidence="4" id="KW-1185">Reference proteome</keyword>
<protein>
    <recommendedName>
        <fullName evidence="2">Protein ENHANCED DISEASE RESISTANCE 2 C-terminal domain-containing protein</fullName>
    </recommendedName>
</protein>
<dbReference type="PANTHER" id="PTHR31558">
    <property type="entry name" value="CW14 PROTEIN"/>
    <property type="match status" value="1"/>
</dbReference>